<dbReference type="EMBL" id="CP012109">
    <property type="protein sequence ID" value="AKQ63877.1"/>
    <property type="molecule type" value="Genomic_DNA"/>
</dbReference>
<dbReference type="KEGG" id="mym:A176_000789"/>
<evidence type="ECO:0000313" key="2">
    <source>
        <dbReference type="Proteomes" id="UP000009026"/>
    </source>
</evidence>
<gene>
    <name evidence="1" type="ORF">A176_000789</name>
</gene>
<dbReference type="AlphaFoldDB" id="A0A0H4X7M1"/>
<sequence>MELGGRRHRKGGTYPVILGFASLNGGLGAGLQVGAVHGTQRAACASSRSFPCCVAWRSSPRPVSTVASRASGA</sequence>
<name>A0A0H4X7M1_9BACT</name>
<proteinExistence type="predicted"/>
<dbReference type="STRING" id="1297742.A176_000789"/>
<dbReference type="Proteomes" id="UP000009026">
    <property type="component" value="Chromosome"/>
</dbReference>
<keyword evidence="2" id="KW-1185">Reference proteome</keyword>
<protein>
    <submittedName>
        <fullName evidence="1">Uncharacterized protein</fullName>
    </submittedName>
</protein>
<evidence type="ECO:0000313" key="1">
    <source>
        <dbReference type="EMBL" id="AKQ63877.1"/>
    </source>
</evidence>
<reference evidence="1 2" key="1">
    <citation type="journal article" date="2016" name="PLoS ONE">
        <title>Complete Genome Sequence and Comparative Genomics of a Novel Myxobacterium Myxococcus hansupus.</title>
        <authorList>
            <person name="Sharma G."/>
            <person name="Narwani T."/>
            <person name="Subramanian S."/>
        </authorList>
    </citation>
    <scope>NUCLEOTIDE SEQUENCE [LARGE SCALE GENOMIC DNA]</scope>
    <source>
        <strain evidence="2">mixupus</strain>
    </source>
</reference>
<organism evidence="1 2">
    <name type="scientific">Pseudomyxococcus hansupus</name>
    <dbReference type="NCBI Taxonomy" id="1297742"/>
    <lineage>
        <taxon>Bacteria</taxon>
        <taxon>Pseudomonadati</taxon>
        <taxon>Myxococcota</taxon>
        <taxon>Myxococcia</taxon>
        <taxon>Myxococcales</taxon>
        <taxon>Cystobacterineae</taxon>
        <taxon>Myxococcaceae</taxon>
        <taxon>Pseudomyxococcus</taxon>
    </lineage>
</organism>
<accession>A0A0H4X7M1</accession>